<feature type="domain" description="Tyrosine-protein phosphatase" evidence="1">
    <location>
        <begin position="52"/>
        <end position="193"/>
    </location>
</feature>
<dbReference type="CDD" id="cd14498">
    <property type="entry name" value="DSP"/>
    <property type="match status" value="1"/>
</dbReference>
<keyword evidence="3" id="KW-0378">Hydrolase</keyword>
<dbReference type="PROSITE" id="PS50056">
    <property type="entry name" value="TYR_PHOSPHATASE_2"/>
    <property type="match status" value="1"/>
</dbReference>
<dbReference type="EC" id="3.1.3.48" evidence="3"/>
<dbReference type="RefSeq" id="WP_315624569.1">
    <property type="nucleotide sequence ID" value="NZ_JAUHMF010000001.1"/>
</dbReference>
<dbReference type="InterPro" id="IPR000387">
    <property type="entry name" value="Tyr_Pase_dom"/>
</dbReference>
<dbReference type="GO" id="GO:0004725">
    <property type="term" value="F:protein tyrosine phosphatase activity"/>
    <property type="evidence" value="ECO:0007669"/>
    <property type="project" value="UniProtKB-EC"/>
</dbReference>
<dbReference type="InterPro" id="IPR000340">
    <property type="entry name" value="Dual-sp_phosphatase_cat-dom"/>
</dbReference>
<dbReference type="PANTHER" id="PTHR47216:SF4">
    <property type="entry name" value="OS01G0859400 PROTEIN"/>
    <property type="match status" value="1"/>
</dbReference>
<dbReference type="InterPro" id="IPR029021">
    <property type="entry name" value="Prot-tyrosine_phosphatase-like"/>
</dbReference>
<evidence type="ECO:0000313" key="3">
    <source>
        <dbReference type="EMBL" id="MDT8897918.1"/>
    </source>
</evidence>
<protein>
    <submittedName>
        <fullName evidence="3">Dual specificity protein phosphatase</fullName>
        <ecNumber evidence="3">3.1.3.16</ecNumber>
        <ecNumber evidence="3">3.1.3.48</ecNumber>
    </submittedName>
</protein>
<dbReference type="SUPFAM" id="SSF52799">
    <property type="entry name" value="(Phosphotyrosine protein) phosphatases II"/>
    <property type="match status" value="1"/>
</dbReference>
<dbReference type="Gene3D" id="3.90.190.10">
    <property type="entry name" value="Protein tyrosine phosphatase superfamily"/>
    <property type="match status" value="1"/>
</dbReference>
<accession>A0ABU3NP03</accession>
<dbReference type="SMART" id="SM00195">
    <property type="entry name" value="DSPc"/>
    <property type="match status" value="1"/>
</dbReference>
<dbReference type="PANTHER" id="PTHR47216">
    <property type="match status" value="1"/>
</dbReference>
<dbReference type="InterPro" id="IPR020422">
    <property type="entry name" value="TYR_PHOSPHATASE_DUAL_dom"/>
</dbReference>
<dbReference type="GO" id="GO:0004722">
    <property type="term" value="F:protein serine/threonine phosphatase activity"/>
    <property type="evidence" value="ECO:0007669"/>
    <property type="project" value="UniProtKB-EC"/>
</dbReference>
<dbReference type="PROSITE" id="PS50054">
    <property type="entry name" value="TYR_PHOSPHATASE_DUAL"/>
    <property type="match status" value="1"/>
</dbReference>
<organism evidence="3 4">
    <name type="scientific">Thermanaerothrix solaris</name>
    <dbReference type="NCBI Taxonomy" id="3058434"/>
    <lineage>
        <taxon>Bacteria</taxon>
        <taxon>Bacillati</taxon>
        <taxon>Chloroflexota</taxon>
        <taxon>Anaerolineae</taxon>
        <taxon>Anaerolineales</taxon>
        <taxon>Anaerolineaceae</taxon>
        <taxon>Thermanaerothrix</taxon>
    </lineage>
</organism>
<proteinExistence type="predicted"/>
<evidence type="ECO:0000313" key="4">
    <source>
        <dbReference type="Proteomes" id="UP001254165"/>
    </source>
</evidence>
<dbReference type="EMBL" id="JAUHMF010000001">
    <property type="protein sequence ID" value="MDT8897918.1"/>
    <property type="molecule type" value="Genomic_DNA"/>
</dbReference>
<name>A0ABU3NP03_9CHLR</name>
<evidence type="ECO:0000259" key="2">
    <source>
        <dbReference type="PROSITE" id="PS50056"/>
    </source>
</evidence>
<dbReference type="EC" id="3.1.3.16" evidence="3"/>
<dbReference type="Proteomes" id="UP001254165">
    <property type="component" value="Unassembled WGS sequence"/>
</dbReference>
<keyword evidence="4" id="KW-1185">Reference proteome</keyword>
<gene>
    <name evidence="3" type="ORF">QYE77_06525</name>
</gene>
<reference evidence="3 4" key="1">
    <citation type="submission" date="2023-07" db="EMBL/GenBank/DDBJ databases">
        <title>Novel species of Thermanaerothrix with wide hydrolytic capabilities.</title>
        <authorList>
            <person name="Zayulina K.S."/>
            <person name="Podosokorskaya O.A."/>
            <person name="Elcheninov A.G."/>
        </authorList>
    </citation>
    <scope>NUCLEOTIDE SEQUENCE [LARGE SCALE GENOMIC DNA]</scope>
    <source>
        <strain evidence="3 4">4228-RoL</strain>
    </source>
</reference>
<sequence length="201" mass="22677">MTESDVTIERRSQVVKGMRILVARLLEQGVRTTGLWLLNLFCRVVLDRPLQRLSQVAPGVFVGGQFKARGKRVLEQWGVEAVVNLRQEFDDHAAGLAPPYYLHLPTIDDQAPTLEDLNTGVKFIHSQIEAGRKVYIHCASGVGRAPTLVAAYLVSLGYPVEQAWAIIRRVRPFIRPTAAQYEQVERFARWWVEQARTSSLA</sequence>
<feature type="domain" description="Tyrosine specific protein phosphatases" evidence="2">
    <location>
        <begin position="115"/>
        <end position="182"/>
    </location>
</feature>
<evidence type="ECO:0000259" key="1">
    <source>
        <dbReference type="PROSITE" id="PS50054"/>
    </source>
</evidence>
<dbReference type="Pfam" id="PF00782">
    <property type="entry name" value="DSPc"/>
    <property type="match status" value="1"/>
</dbReference>
<comment type="caution">
    <text evidence="3">The sequence shown here is derived from an EMBL/GenBank/DDBJ whole genome shotgun (WGS) entry which is preliminary data.</text>
</comment>